<proteinExistence type="predicted"/>
<name>A0A6J5T818_9CAUD</name>
<accession>A0A6J5T818</accession>
<protein>
    <submittedName>
        <fullName evidence="1">Uncharacterized protein</fullName>
    </submittedName>
</protein>
<gene>
    <name evidence="1" type="ORF">UFOVP1655_163</name>
</gene>
<dbReference type="EMBL" id="LR797523">
    <property type="protein sequence ID" value="CAB4222647.1"/>
    <property type="molecule type" value="Genomic_DNA"/>
</dbReference>
<evidence type="ECO:0000313" key="1">
    <source>
        <dbReference type="EMBL" id="CAB4222647.1"/>
    </source>
</evidence>
<organism evidence="1">
    <name type="scientific">uncultured Caudovirales phage</name>
    <dbReference type="NCBI Taxonomy" id="2100421"/>
    <lineage>
        <taxon>Viruses</taxon>
        <taxon>Duplodnaviria</taxon>
        <taxon>Heunggongvirae</taxon>
        <taxon>Uroviricota</taxon>
        <taxon>Caudoviricetes</taxon>
        <taxon>Peduoviridae</taxon>
        <taxon>Maltschvirus</taxon>
        <taxon>Maltschvirus maltsch</taxon>
    </lineage>
</organism>
<reference evidence="1" key="1">
    <citation type="submission" date="2020-05" db="EMBL/GenBank/DDBJ databases">
        <authorList>
            <person name="Chiriac C."/>
            <person name="Salcher M."/>
            <person name="Ghai R."/>
            <person name="Kavagutti S V."/>
        </authorList>
    </citation>
    <scope>NUCLEOTIDE SEQUENCE</scope>
</reference>
<sequence length="65" mass="7636">MQPISKFHNNERKSEIFETDRGFLINYYINDNLVHKQSLNATENPYIIAEDFIHNGDISPKLLID</sequence>